<gene>
    <name evidence="4" type="ORF">L0C25_10895</name>
</gene>
<keyword evidence="2 4" id="KW-0012">Acyltransferase</keyword>
<dbReference type="EMBL" id="CP094970">
    <property type="protein sequence ID" value="UYM07548.1"/>
    <property type="molecule type" value="Genomic_DNA"/>
</dbReference>
<sequence length="156" mass="17154">MVYTADRDGSAAAAVRLRPATAEDVGGVLALWSIAAENAGRPSDTRDAVGRLLARDPDALLLAVDETDRVIGTIIVGFDGWRCHLYRLAVHPDARRQGVGRLLLEHAEQRLRDLGGTRIDAMVLEQNQLGQRVWGAAGYTEQDDWRRWVKPITDSA</sequence>
<dbReference type="Pfam" id="PF00583">
    <property type="entry name" value="Acetyltransf_1"/>
    <property type="match status" value="1"/>
</dbReference>
<dbReference type="PANTHER" id="PTHR43877">
    <property type="entry name" value="AMINOALKYLPHOSPHONATE N-ACETYLTRANSFERASE-RELATED-RELATED"/>
    <property type="match status" value="1"/>
</dbReference>
<reference evidence="4" key="1">
    <citation type="submission" date="2022-01" db="EMBL/GenBank/DDBJ databases">
        <title>Nocardioidaceae gen. sp. A5X3R13.</title>
        <authorList>
            <person name="Lopez Marin M.A."/>
            <person name="Uhlik O."/>
        </authorList>
    </citation>
    <scope>NUCLEOTIDE SEQUENCE</scope>
    <source>
        <strain evidence="4">A5X3R13</strain>
    </source>
</reference>
<dbReference type="Gene3D" id="3.40.630.30">
    <property type="match status" value="1"/>
</dbReference>
<protein>
    <submittedName>
        <fullName evidence="4">GNAT family N-acetyltransferase</fullName>
        <ecNumber evidence="4">2.3.1.-</ecNumber>
    </submittedName>
</protein>
<dbReference type="KEGG" id="sgrg:L0C25_10895"/>
<evidence type="ECO:0000259" key="3">
    <source>
        <dbReference type="PROSITE" id="PS51186"/>
    </source>
</evidence>
<dbReference type="GO" id="GO:0016747">
    <property type="term" value="F:acyltransferase activity, transferring groups other than amino-acyl groups"/>
    <property type="evidence" value="ECO:0007669"/>
    <property type="project" value="InterPro"/>
</dbReference>
<dbReference type="SUPFAM" id="SSF55729">
    <property type="entry name" value="Acyl-CoA N-acyltransferases (Nat)"/>
    <property type="match status" value="1"/>
</dbReference>
<keyword evidence="5" id="KW-1185">Reference proteome</keyword>
<evidence type="ECO:0000313" key="4">
    <source>
        <dbReference type="EMBL" id="UYM07548.1"/>
    </source>
</evidence>
<feature type="domain" description="N-acetyltransferase" evidence="3">
    <location>
        <begin position="15"/>
        <end position="156"/>
    </location>
</feature>
<dbReference type="AlphaFoldDB" id="A0AA46TLX5"/>
<dbReference type="CDD" id="cd04301">
    <property type="entry name" value="NAT_SF"/>
    <property type="match status" value="1"/>
</dbReference>
<dbReference type="InterPro" id="IPR016181">
    <property type="entry name" value="Acyl_CoA_acyltransferase"/>
</dbReference>
<keyword evidence="1 4" id="KW-0808">Transferase</keyword>
<dbReference type="PROSITE" id="PS51186">
    <property type="entry name" value="GNAT"/>
    <property type="match status" value="1"/>
</dbReference>
<dbReference type="RefSeq" id="WP_271636524.1">
    <property type="nucleotide sequence ID" value="NZ_CP094970.1"/>
</dbReference>
<evidence type="ECO:0000313" key="5">
    <source>
        <dbReference type="Proteomes" id="UP001164390"/>
    </source>
</evidence>
<accession>A0AA46TLX5</accession>
<evidence type="ECO:0000256" key="2">
    <source>
        <dbReference type="ARBA" id="ARBA00023315"/>
    </source>
</evidence>
<evidence type="ECO:0000256" key="1">
    <source>
        <dbReference type="ARBA" id="ARBA00022679"/>
    </source>
</evidence>
<dbReference type="Proteomes" id="UP001164390">
    <property type="component" value="Chromosome"/>
</dbReference>
<dbReference type="EC" id="2.3.1.-" evidence="4"/>
<dbReference type="InterPro" id="IPR050832">
    <property type="entry name" value="Bact_Acetyltransf"/>
</dbReference>
<name>A0AA46TLX5_9ACTN</name>
<dbReference type="InterPro" id="IPR000182">
    <property type="entry name" value="GNAT_dom"/>
</dbReference>
<proteinExistence type="predicted"/>
<organism evidence="4 5">
    <name type="scientific">Solicola gregarius</name>
    <dbReference type="NCBI Taxonomy" id="2908642"/>
    <lineage>
        <taxon>Bacteria</taxon>
        <taxon>Bacillati</taxon>
        <taxon>Actinomycetota</taxon>
        <taxon>Actinomycetes</taxon>
        <taxon>Propionibacteriales</taxon>
        <taxon>Nocardioidaceae</taxon>
        <taxon>Solicola</taxon>
    </lineage>
</organism>